<dbReference type="RefSeq" id="WP_123127900.1">
    <property type="nucleotide sequence ID" value="NZ_RJJD01000008.1"/>
</dbReference>
<keyword evidence="1" id="KW-0472">Membrane</keyword>
<feature type="transmembrane region" description="Helical" evidence="1">
    <location>
        <begin position="387"/>
        <end position="408"/>
    </location>
</feature>
<dbReference type="EMBL" id="RJJD01000008">
    <property type="protein sequence ID" value="RNI26285.1"/>
    <property type="molecule type" value="Genomic_DNA"/>
</dbReference>
<dbReference type="AlphaFoldDB" id="A0A3M9MM56"/>
<proteinExistence type="predicted"/>
<accession>A0A3M9MM56</accession>
<dbReference type="Proteomes" id="UP000272117">
    <property type="component" value="Unassembled WGS sequence"/>
</dbReference>
<protein>
    <submittedName>
        <fullName evidence="3">DUF3999 family protein</fullName>
    </submittedName>
</protein>
<keyword evidence="4" id="KW-1185">Reference proteome</keyword>
<evidence type="ECO:0000313" key="3">
    <source>
        <dbReference type="EMBL" id="RNI26285.1"/>
    </source>
</evidence>
<evidence type="ECO:0000256" key="2">
    <source>
        <dbReference type="SAM" id="SignalP"/>
    </source>
</evidence>
<feature type="signal peptide" evidence="2">
    <location>
        <begin position="1"/>
        <end position="21"/>
    </location>
</feature>
<dbReference type="OrthoDB" id="994644at2"/>
<keyword evidence="2" id="KW-0732">Signal</keyword>
<evidence type="ECO:0000256" key="1">
    <source>
        <dbReference type="SAM" id="Phobius"/>
    </source>
</evidence>
<sequence>MKSKLLFFLAGFLWPTLSASAQDFGWQAQLAPVTQPGYHRILLPPQVMGHLQPNLEDLRVFDSKGQAVPYLVRTEVPLQYRTLFKPYQILSYTRKPGGTSELLVHNPQKRAINNISLRIGNAEVRKQVSLSGSDDQQDWYVLKEQDVLYAIRNTKSTNEVKLLDFPLSNYRYFRLQLNDSISAPLNILQAGYYDTYSEAGKYTRIPVQSMNRVDSAENHITYLRLRFGQPVYPEQVALYISAPALYHRPGRVVLGEQKVYERRRRKLRRARMQEISVPLLLHSNAPAVLDLPRQKVEGLVIEIENADNPPLTIDSVRVLQLNRYLIAELNPGQSYTLQFGNEKLTAPEYDLQFFQDSIPLSTPVVQVQNITSLCPPKSGKQPKSSKILIWAAIAALALGLGYMTVRLLRDMEKKKG</sequence>
<gene>
    <name evidence="3" type="ORF">EFB08_15905</name>
</gene>
<evidence type="ECO:0000313" key="4">
    <source>
        <dbReference type="Proteomes" id="UP000272117"/>
    </source>
</evidence>
<name>A0A3M9MM56_9BACT</name>
<keyword evidence="1" id="KW-1133">Transmembrane helix</keyword>
<feature type="chain" id="PRO_5018070253" evidence="2">
    <location>
        <begin position="22"/>
        <end position="416"/>
    </location>
</feature>
<keyword evidence="1" id="KW-0812">Transmembrane</keyword>
<comment type="caution">
    <text evidence="3">The sequence shown here is derived from an EMBL/GenBank/DDBJ whole genome shotgun (WGS) entry which is preliminary data.</text>
</comment>
<organism evidence="3 4">
    <name type="scientific">Rufibacter latericius</name>
    <dbReference type="NCBI Taxonomy" id="2487040"/>
    <lineage>
        <taxon>Bacteria</taxon>
        <taxon>Pseudomonadati</taxon>
        <taxon>Bacteroidota</taxon>
        <taxon>Cytophagia</taxon>
        <taxon>Cytophagales</taxon>
        <taxon>Hymenobacteraceae</taxon>
        <taxon>Rufibacter</taxon>
    </lineage>
</organism>
<reference evidence="3 4" key="1">
    <citation type="submission" date="2018-11" db="EMBL/GenBank/DDBJ databases">
        <title>Rufibacter latericius sp. nov., isolated from water in Baiyang Lake.</title>
        <authorList>
            <person name="Yang Y."/>
        </authorList>
    </citation>
    <scope>NUCLEOTIDE SEQUENCE [LARGE SCALE GENOMIC DNA]</scope>
    <source>
        <strain evidence="3 4">R-22-1c-1</strain>
    </source>
</reference>